<dbReference type="InterPro" id="IPR027417">
    <property type="entry name" value="P-loop_NTPase"/>
</dbReference>
<feature type="transmembrane region" description="Helical" evidence="10">
    <location>
        <begin position="53"/>
        <end position="71"/>
    </location>
</feature>
<feature type="domain" description="ABC transporter" evidence="11">
    <location>
        <begin position="345"/>
        <end position="577"/>
    </location>
</feature>
<dbReference type="GO" id="GO:0016887">
    <property type="term" value="F:ATP hydrolysis activity"/>
    <property type="evidence" value="ECO:0007669"/>
    <property type="project" value="InterPro"/>
</dbReference>
<evidence type="ECO:0000313" key="14">
    <source>
        <dbReference type="Proteomes" id="UP000053688"/>
    </source>
</evidence>
<dbReference type="InterPro" id="IPR011527">
    <property type="entry name" value="ABC1_TM_dom"/>
</dbReference>
<evidence type="ECO:0000313" key="13">
    <source>
        <dbReference type="EMBL" id="EPE37578.1"/>
    </source>
</evidence>
<organism evidence="13 14">
    <name type="scientific">Candidatus Photodesmus katoptron Akat1</name>
    <dbReference type="NCBI Taxonomy" id="1236703"/>
    <lineage>
        <taxon>Bacteria</taxon>
        <taxon>Pseudomonadati</taxon>
        <taxon>Pseudomonadota</taxon>
        <taxon>Gammaproteobacteria</taxon>
        <taxon>Vibrionales</taxon>
        <taxon>Vibrionaceae</taxon>
        <taxon>Candidatus Photodesmus</taxon>
    </lineage>
</organism>
<dbReference type="GO" id="GO:0005524">
    <property type="term" value="F:ATP binding"/>
    <property type="evidence" value="ECO:0007669"/>
    <property type="project" value="UniProtKB-KW"/>
</dbReference>
<keyword evidence="4" id="KW-0997">Cell inner membrane</keyword>
<dbReference type="Gene3D" id="1.20.1560.10">
    <property type="entry name" value="ABC transporter type 1, transmembrane domain"/>
    <property type="match status" value="1"/>
</dbReference>
<evidence type="ECO:0000256" key="5">
    <source>
        <dbReference type="ARBA" id="ARBA00022692"/>
    </source>
</evidence>
<keyword evidence="7" id="KW-0067">ATP-binding</keyword>
<gene>
    <name evidence="13" type="primary">cydD</name>
    <name evidence="13" type="ORF">O1U_0032</name>
</gene>
<dbReference type="Proteomes" id="UP000053688">
    <property type="component" value="Unassembled WGS sequence"/>
</dbReference>
<evidence type="ECO:0000256" key="7">
    <source>
        <dbReference type="ARBA" id="ARBA00022840"/>
    </source>
</evidence>
<dbReference type="GO" id="GO:0140359">
    <property type="term" value="F:ABC-type transporter activity"/>
    <property type="evidence" value="ECO:0007669"/>
    <property type="project" value="InterPro"/>
</dbReference>
<dbReference type="InterPro" id="IPR039421">
    <property type="entry name" value="Type_1_exporter"/>
</dbReference>
<dbReference type="PROSITE" id="PS50929">
    <property type="entry name" value="ABC_TM1F"/>
    <property type="match status" value="1"/>
</dbReference>
<keyword evidence="3" id="KW-1003">Cell membrane</keyword>
<proteinExistence type="predicted"/>
<dbReference type="CDD" id="cd18584">
    <property type="entry name" value="ABC_6TM_AarD_CydD"/>
    <property type="match status" value="1"/>
</dbReference>
<dbReference type="PROSITE" id="PS50893">
    <property type="entry name" value="ABC_TRANSPORTER_2"/>
    <property type="match status" value="1"/>
</dbReference>
<comment type="subcellular location">
    <subcellularLocation>
        <location evidence="1">Cell inner membrane</location>
        <topology evidence="1">Multi-pass membrane protein</topology>
    </subcellularLocation>
</comment>
<evidence type="ECO:0000256" key="10">
    <source>
        <dbReference type="SAM" id="Phobius"/>
    </source>
</evidence>
<evidence type="ECO:0000259" key="11">
    <source>
        <dbReference type="PROSITE" id="PS50893"/>
    </source>
</evidence>
<feature type="transmembrane region" description="Helical" evidence="10">
    <location>
        <begin position="237"/>
        <end position="260"/>
    </location>
</feature>
<dbReference type="CDD" id="cd03228">
    <property type="entry name" value="ABCC_MRP_Like"/>
    <property type="match status" value="1"/>
</dbReference>
<evidence type="ECO:0000256" key="9">
    <source>
        <dbReference type="ARBA" id="ARBA00023136"/>
    </source>
</evidence>
<keyword evidence="2" id="KW-0813">Transport</keyword>
<dbReference type="AlphaFoldDB" id="S3EHB5"/>
<evidence type="ECO:0000256" key="2">
    <source>
        <dbReference type="ARBA" id="ARBA00022448"/>
    </source>
</evidence>
<dbReference type="RefSeq" id="WP_016503376.1">
    <property type="nucleotide sequence ID" value="NZ_AMSD01000001.1"/>
</dbReference>
<dbReference type="GO" id="GO:0005886">
    <property type="term" value="C:plasma membrane"/>
    <property type="evidence" value="ECO:0007669"/>
    <property type="project" value="UniProtKB-SubCell"/>
</dbReference>
<dbReference type="NCBIfam" id="NF008379">
    <property type="entry name" value="PRK11174.1"/>
    <property type="match status" value="1"/>
</dbReference>
<evidence type="ECO:0000256" key="8">
    <source>
        <dbReference type="ARBA" id="ARBA00022989"/>
    </source>
</evidence>
<dbReference type="PANTHER" id="PTHR24221:SF261">
    <property type="entry name" value="GLUTATHIONE_L-CYSTEINE TRANSPORT SYSTEM ATP-BINDING_PERMEASE PROTEIN CYDD"/>
    <property type="match status" value="1"/>
</dbReference>
<keyword evidence="5 10" id="KW-0812">Transmembrane</keyword>
<dbReference type="PANTHER" id="PTHR24221">
    <property type="entry name" value="ATP-BINDING CASSETTE SUB-FAMILY B"/>
    <property type="match status" value="1"/>
</dbReference>
<keyword evidence="8 10" id="KW-1133">Transmembrane helix</keyword>
<evidence type="ECO:0000256" key="6">
    <source>
        <dbReference type="ARBA" id="ARBA00022741"/>
    </source>
</evidence>
<dbReference type="Pfam" id="PF00005">
    <property type="entry name" value="ABC_tran"/>
    <property type="match status" value="1"/>
</dbReference>
<name>S3EHB5_9GAMM</name>
<sequence>MYKWLKIQSNLAKGWLRLSVGLGILSSLVLLVQIAVISYILKTLLIEQIDKSTIIPYLFGLFIIILIRAICTWGREVAGFRCGEKIRIHIRKLILNKFQELGPAYIKNKPVGAWATLLLEQVENMQDFFSRYLPQISLSIAIPFIILIAVFPISWFIGLVFLLTALLIPILMILVGLKAANANQKNFKALQRLSGHFYDRLQAMTTIRLFDRTKEEEKLLKKVSENFRTRTMSILKLAFLSSAILEFFAAICIAITAIYFSSSFMDKINFGYYSSSSGITLFSALFVLILAPEFYQPLRDLGTFYHARQQAIGAAESIVEFLEQISTTNSQIGNIKLEKLSTIYIQAFNLKVYSHKGGKLLIGPVSFDIKNNETTALVGPTGSGKTTLINVILGFIPYQGSLKINGIELKDINQSSWHKKISWVGQNPLLLHGTIRDNITLGQNNPSNIALKQAIRDSLLSKFVHQRGLNYQVSENFGRLSVGQTQRIALARALFKNGCFWLLDEPTASLDANTEKLVMQKIKEKIRKKTSLIVTHQLHILKNIEQILVIQNGKLIKKSNFTTLSKIPELFEETLQSNPTPDRKNTNA</sequence>
<evidence type="ECO:0000256" key="1">
    <source>
        <dbReference type="ARBA" id="ARBA00004429"/>
    </source>
</evidence>
<dbReference type="InterPro" id="IPR003439">
    <property type="entry name" value="ABC_transporter-like_ATP-bd"/>
</dbReference>
<dbReference type="GO" id="GO:0042883">
    <property type="term" value="P:cysteine transport"/>
    <property type="evidence" value="ECO:0007669"/>
    <property type="project" value="InterPro"/>
</dbReference>
<keyword evidence="14" id="KW-1185">Reference proteome</keyword>
<dbReference type="InterPro" id="IPR014216">
    <property type="entry name" value="ABC_transptr_CydD"/>
</dbReference>
<feature type="transmembrane region" description="Helical" evidence="10">
    <location>
        <begin position="272"/>
        <end position="291"/>
    </location>
</feature>
<feature type="transmembrane region" description="Helical" evidence="10">
    <location>
        <begin position="157"/>
        <end position="177"/>
    </location>
</feature>
<dbReference type="STRING" id="28176.CF66_2415"/>
<evidence type="ECO:0000256" key="3">
    <source>
        <dbReference type="ARBA" id="ARBA00022475"/>
    </source>
</evidence>
<keyword evidence="9 10" id="KW-0472">Membrane</keyword>
<dbReference type="SMART" id="SM00382">
    <property type="entry name" value="AAA"/>
    <property type="match status" value="1"/>
</dbReference>
<feature type="transmembrane region" description="Helical" evidence="10">
    <location>
        <begin position="20"/>
        <end position="41"/>
    </location>
</feature>
<dbReference type="InterPro" id="IPR036640">
    <property type="entry name" value="ABC1_TM_sf"/>
</dbReference>
<dbReference type="eggNOG" id="COG4988">
    <property type="taxonomic scope" value="Bacteria"/>
</dbReference>
<evidence type="ECO:0000256" key="4">
    <source>
        <dbReference type="ARBA" id="ARBA00022519"/>
    </source>
</evidence>
<keyword evidence="6" id="KW-0547">Nucleotide-binding</keyword>
<dbReference type="SUPFAM" id="SSF52540">
    <property type="entry name" value="P-loop containing nucleoside triphosphate hydrolases"/>
    <property type="match status" value="1"/>
</dbReference>
<dbReference type="FunFam" id="1.20.1560.10:FF:000039">
    <property type="entry name" value="Cysteine/glutathione ABC transporter permease/ATP-binding protein CydD"/>
    <property type="match status" value="1"/>
</dbReference>
<dbReference type="GO" id="GO:0034040">
    <property type="term" value="F:ATPase-coupled lipid transmembrane transporter activity"/>
    <property type="evidence" value="ECO:0007669"/>
    <property type="project" value="TreeGrafter"/>
</dbReference>
<dbReference type="Gene3D" id="3.40.50.300">
    <property type="entry name" value="P-loop containing nucleotide triphosphate hydrolases"/>
    <property type="match status" value="1"/>
</dbReference>
<protein>
    <submittedName>
        <fullName evidence="13">ABC transporter, CydDC cysteine exporter</fullName>
    </submittedName>
</protein>
<dbReference type="PATRIC" id="fig|1236703.3.peg.14"/>
<feature type="transmembrane region" description="Helical" evidence="10">
    <location>
        <begin position="132"/>
        <end position="151"/>
    </location>
</feature>
<dbReference type="Pfam" id="PF00664">
    <property type="entry name" value="ABC_membrane"/>
    <property type="match status" value="1"/>
</dbReference>
<evidence type="ECO:0000259" key="12">
    <source>
        <dbReference type="PROSITE" id="PS50929"/>
    </source>
</evidence>
<comment type="caution">
    <text evidence="13">The sequence shown here is derived from an EMBL/GenBank/DDBJ whole genome shotgun (WGS) entry which is preliminary data.</text>
</comment>
<accession>S3EHB5</accession>
<reference evidence="13 14" key="1">
    <citation type="journal article" date="2014" name="Environ. Microbiol.">
        <title>Genomic signatures of obligate host dependence in the luminous bacterial symbiont of a vertebrate.</title>
        <authorList>
            <person name="Hendry T.A."/>
            <person name="de Wet J.R."/>
            <person name="Dunlap P.V."/>
        </authorList>
    </citation>
    <scope>NUCLEOTIDE SEQUENCE [LARGE SCALE GENOMIC DNA]</scope>
    <source>
        <strain evidence="13 14">Akat1</strain>
    </source>
</reference>
<feature type="domain" description="ABC transmembrane type-1" evidence="12">
    <location>
        <begin position="18"/>
        <end position="310"/>
    </location>
</feature>
<dbReference type="NCBIfam" id="TIGR02857">
    <property type="entry name" value="CydD"/>
    <property type="match status" value="1"/>
</dbReference>
<dbReference type="EMBL" id="AMSD01000001">
    <property type="protein sequence ID" value="EPE37578.1"/>
    <property type="molecule type" value="Genomic_DNA"/>
</dbReference>
<dbReference type="InterPro" id="IPR003593">
    <property type="entry name" value="AAA+_ATPase"/>
</dbReference>
<dbReference type="SUPFAM" id="SSF90123">
    <property type="entry name" value="ABC transporter transmembrane region"/>
    <property type="match status" value="1"/>
</dbReference>